<accession>A0ABU2NZ16</accession>
<feature type="region of interest" description="Disordered" evidence="2">
    <location>
        <begin position="1"/>
        <end position="25"/>
    </location>
</feature>
<feature type="domain" description="Cell envelope-related transcriptional attenuator" evidence="4">
    <location>
        <begin position="106"/>
        <end position="261"/>
    </location>
</feature>
<dbReference type="Pfam" id="PF03816">
    <property type="entry name" value="LytR_cpsA_psr"/>
    <property type="match status" value="1"/>
</dbReference>
<evidence type="ECO:0000313" key="5">
    <source>
        <dbReference type="EMBL" id="MDT0380853.1"/>
    </source>
</evidence>
<dbReference type="EMBL" id="JAVREQ010000017">
    <property type="protein sequence ID" value="MDT0380853.1"/>
    <property type="molecule type" value="Genomic_DNA"/>
</dbReference>
<feature type="compositionally biased region" description="Basic and acidic residues" evidence="2">
    <location>
        <begin position="361"/>
        <end position="371"/>
    </location>
</feature>
<evidence type="ECO:0000256" key="2">
    <source>
        <dbReference type="SAM" id="MobiDB-lite"/>
    </source>
</evidence>
<keyword evidence="3" id="KW-1133">Transmembrane helix</keyword>
<feature type="compositionally biased region" description="Basic and acidic residues" evidence="2">
    <location>
        <begin position="1"/>
        <end position="18"/>
    </location>
</feature>
<dbReference type="InterPro" id="IPR004474">
    <property type="entry name" value="LytR_CpsA_psr"/>
</dbReference>
<protein>
    <submittedName>
        <fullName evidence="5">LCP family protein</fullName>
    </submittedName>
</protein>
<dbReference type="PANTHER" id="PTHR33392">
    <property type="entry name" value="POLYISOPRENYL-TEICHOIC ACID--PEPTIDOGLYCAN TEICHOIC ACID TRANSFERASE TAGU"/>
    <property type="match status" value="1"/>
</dbReference>
<dbReference type="InterPro" id="IPR050922">
    <property type="entry name" value="LytR/CpsA/Psr_CW_biosynth"/>
</dbReference>
<keyword evidence="6" id="KW-1185">Reference proteome</keyword>
<keyword evidence="3" id="KW-0472">Membrane</keyword>
<name>A0ABU2NZ16_9ACTN</name>
<comment type="caution">
    <text evidence="5">The sequence shown here is derived from an EMBL/GenBank/DDBJ whole genome shotgun (WGS) entry which is preliminary data.</text>
</comment>
<dbReference type="NCBIfam" id="TIGR00350">
    <property type="entry name" value="lytR_cpsA_psr"/>
    <property type="match status" value="1"/>
</dbReference>
<keyword evidence="3" id="KW-0812">Transmembrane</keyword>
<dbReference type="Gene3D" id="3.40.630.190">
    <property type="entry name" value="LCP protein"/>
    <property type="match status" value="1"/>
</dbReference>
<evidence type="ECO:0000256" key="1">
    <source>
        <dbReference type="ARBA" id="ARBA00006068"/>
    </source>
</evidence>
<proteinExistence type="inferred from homology"/>
<organism evidence="5 6">
    <name type="scientific">Streptomyces hazeniae</name>
    <dbReference type="NCBI Taxonomy" id="3075538"/>
    <lineage>
        <taxon>Bacteria</taxon>
        <taxon>Bacillati</taxon>
        <taxon>Actinomycetota</taxon>
        <taxon>Actinomycetes</taxon>
        <taxon>Kitasatosporales</taxon>
        <taxon>Streptomycetaceae</taxon>
        <taxon>Streptomyces</taxon>
    </lineage>
</organism>
<gene>
    <name evidence="5" type="ORF">RM572_19035</name>
</gene>
<reference evidence="6" key="1">
    <citation type="submission" date="2023-07" db="EMBL/GenBank/DDBJ databases">
        <title>30 novel species of actinomycetes from the DSMZ collection.</title>
        <authorList>
            <person name="Nouioui I."/>
        </authorList>
    </citation>
    <scope>NUCLEOTIDE SEQUENCE [LARGE SCALE GENOMIC DNA]</scope>
    <source>
        <strain evidence="6">DSM 42041</strain>
    </source>
</reference>
<evidence type="ECO:0000256" key="3">
    <source>
        <dbReference type="SAM" id="Phobius"/>
    </source>
</evidence>
<dbReference type="PANTHER" id="PTHR33392:SF6">
    <property type="entry name" value="POLYISOPRENYL-TEICHOIC ACID--PEPTIDOGLYCAN TEICHOIC ACID TRANSFERASE TAGU"/>
    <property type="match status" value="1"/>
</dbReference>
<sequence length="371" mass="39620">MAEQDSRTGHGEPDERPRGGRHRGRRRRALVVTAWTVAAVLLLGAAGLGFVYYRLDGNIAGVDINGRLGGDRPEDMPHGSVDILVLGSDSRSGENARYGDDDGSARSDTAMIVHVNEAHDRATIVSVPRDTLVARPPCRKADGTVAPGAAPSMFNEAYQVGGPACAVKTVEAMTDIRMDHYLEVDFTGFKELVDTLGGVQITLREPLQDADSHLDLAAGSHTLDGEQALALVRTRHAVGNGSDLGRIQLQHAFLRALLGKVDDVGLFSDPAQLYDLADTATSAVTTDTELDSAADLLGMAKLLKDVGPGEIDMLTMPVRYDPDDPNRVLPLKGKADQVWDALRADRTVPESATEGSAGSRSDADVVRRERG</sequence>
<feature type="transmembrane region" description="Helical" evidence="3">
    <location>
        <begin position="29"/>
        <end position="53"/>
    </location>
</feature>
<comment type="similarity">
    <text evidence="1">Belongs to the LytR/CpsA/Psr (LCP) family.</text>
</comment>
<feature type="region of interest" description="Disordered" evidence="2">
    <location>
        <begin position="345"/>
        <end position="371"/>
    </location>
</feature>
<dbReference type="Proteomes" id="UP001183414">
    <property type="component" value="Unassembled WGS sequence"/>
</dbReference>
<evidence type="ECO:0000259" key="4">
    <source>
        <dbReference type="Pfam" id="PF03816"/>
    </source>
</evidence>
<dbReference type="RefSeq" id="WP_311674557.1">
    <property type="nucleotide sequence ID" value="NZ_JAVREQ010000017.1"/>
</dbReference>
<evidence type="ECO:0000313" key="6">
    <source>
        <dbReference type="Proteomes" id="UP001183414"/>
    </source>
</evidence>